<reference evidence="1 2" key="1">
    <citation type="submission" date="2016-04" db="EMBL/GenBank/DDBJ databases">
        <title>Chloroflexus islandicus sp. nov., a thermophilic filamentous anoxygenic phototrophic bacterium from geyser Strokkur (Iceland).</title>
        <authorList>
            <person name="Gaisin V.A."/>
            <person name="Kalashnikov A.M."/>
            <person name="Sukhacheva M.V."/>
            <person name="Grouzdev D.S."/>
            <person name="Ivanov T.M."/>
            <person name="Kuznetsov B."/>
            <person name="Gorlenko V.M."/>
        </authorList>
    </citation>
    <scope>NUCLEOTIDE SEQUENCE [LARGE SCALE GENOMIC DNA]</scope>
    <source>
        <strain evidence="2">isl-2</strain>
    </source>
</reference>
<gene>
    <name evidence="1" type="ORF">A6A03_14275</name>
</gene>
<dbReference type="RefSeq" id="WP_066787381.1">
    <property type="nucleotide sequence ID" value="NZ_LWQS01000053.1"/>
</dbReference>
<dbReference type="STRING" id="1707952.A6A03_14275"/>
<proteinExistence type="predicted"/>
<dbReference type="AlphaFoldDB" id="A0A178MAG2"/>
<protein>
    <submittedName>
        <fullName evidence="1">Uncharacterized protein</fullName>
    </submittedName>
</protein>
<accession>A0A178MAG2</accession>
<comment type="caution">
    <text evidence="1">The sequence shown here is derived from an EMBL/GenBank/DDBJ whole genome shotgun (WGS) entry which is preliminary data.</text>
</comment>
<dbReference type="OrthoDB" id="163376at2"/>
<dbReference type="Proteomes" id="UP000078287">
    <property type="component" value="Unassembled WGS sequence"/>
</dbReference>
<dbReference type="EMBL" id="LWQS01000053">
    <property type="protein sequence ID" value="OAN45526.1"/>
    <property type="molecule type" value="Genomic_DNA"/>
</dbReference>
<evidence type="ECO:0000313" key="1">
    <source>
        <dbReference type="EMBL" id="OAN45526.1"/>
    </source>
</evidence>
<organism evidence="1 2">
    <name type="scientific">Chloroflexus islandicus</name>
    <dbReference type="NCBI Taxonomy" id="1707952"/>
    <lineage>
        <taxon>Bacteria</taxon>
        <taxon>Bacillati</taxon>
        <taxon>Chloroflexota</taxon>
        <taxon>Chloroflexia</taxon>
        <taxon>Chloroflexales</taxon>
        <taxon>Chloroflexineae</taxon>
        <taxon>Chloroflexaceae</taxon>
        <taxon>Chloroflexus</taxon>
    </lineage>
</organism>
<keyword evidence="2" id="KW-1185">Reference proteome</keyword>
<evidence type="ECO:0000313" key="2">
    <source>
        <dbReference type="Proteomes" id="UP000078287"/>
    </source>
</evidence>
<sequence length="84" mass="9183">MAANINREQIRAALAETDPAVSFYLDLNSGEVLRVPDTDPSAEAEALRNQVMEGYGDRFRYIPGGKASPTDADVQEWLEAEGLV</sequence>
<name>A0A178MAG2_9CHLR</name>